<dbReference type="CDD" id="cd02042">
    <property type="entry name" value="ParAB_family"/>
    <property type="match status" value="1"/>
</dbReference>
<accession>A0A0L8BLW4</accession>
<evidence type="ECO:0000313" key="1">
    <source>
        <dbReference type="EMBL" id="KOF15647.1"/>
    </source>
</evidence>
<dbReference type="OrthoDB" id="113462at2"/>
<protein>
    <submittedName>
        <fullName evidence="1">Chromosome partitioning protein ParA</fullName>
    </submittedName>
</protein>
<dbReference type="SUPFAM" id="SSF52540">
    <property type="entry name" value="P-loop containing nucleoside triphosphate hydrolases"/>
    <property type="match status" value="1"/>
</dbReference>
<gene>
    <name evidence="1" type="ORF">AC244_21850</name>
</gene>
<dbReference type="PIRSF" id="PIRSF009320">
    <property type="entry name" value="Nuc_binding_HP_1000"/>
    <property type="match status" value="1"/>
</dbReference>
<dbReference type="Gene3D" id="3.40.50.300">
    <property type="entry name" value="P-loop containing nucleotide triphosphate hydrolases"/>
    <property type="match status" value="1"/>
</dbReference>
<dbReference type="EMBL" id="LGAP01000017">
    <property type="protein sequence ID" value="KOF15647.1"/>
    <property type="molecule type" value="Genomic_DNA"/>
</dbReference>
<dbReference type="Pfam" id="PF07015">
    <property type="entry name" value="VirC1"/>
    <property type="match status" value="1"/>
</dbReference>
<dbReference type="InterPro" id="IPR050678">
    <property type="entry name" value="DNA_Partitioning_ATPase"/>
</dbReference>
<evidence type="ECO:0000313" key="2">
    <source>
        <dbReference type="Proteomes" id="UP000037425"/>
    </source>
</evidence>
<dbReference type="RefSeq" id="WP_053250919.1">
    <property type="nucleotide sequence ID" value="NZ_LGAP01000017.1"/>
</dbReference>
<dbReference type="AlphaFoldDB" id="A0A0L8BLW4"/>
<proteinExistence type="predicted"/>
<dbReference type="Proteomes" id="UP000037425">
    <property type="component" value="Unassembled WGS sequence"/>
</dbReference>
<dbReference type="InterPro" id="IPR027417">
    <property type="entry name" value="P-loop_NTPase"/>
</dbReference>
<sequence length="239" mass="25853">MAVITFANAKGGAGKTTAALILSTELARQGHRVVVLDADPQRWITSWAENSGQIAKLSVISHITPASLECHIREMKDEADYIIIDLAGAKDQIVALALALSDQVLIPVQGCAMDARGAVQILELIRQIEDRSRVRINHSVVLTRVNSLVTTRALQTIKALLASRGVSVLDTPIVERVAYREIFDCGGTLQSMDATRVSNLDKARENAAALATEVQALTPVKARRSWASRAPSWAVRRAA</sequence>
<comment type="caution">
    <text evidence="1">The sequence shown here is derived from an EMBL/GenBank/DDBJ whole genome shotgun (WGS) entry which is preliminary data.</text>
</comment>
<dbReference type="InterPro" id="IPR009744">
    <property type="entry name" value="VirC1"/>
</dbReference>
<organism evidence="1 2">
    <name type="scientific">Ensifer adhaerens</name>
    <name type="common">Sinorhizobium morelense</name>
    <dbReference type="NCBI Taxonomy" id="106592"/>
    <lineage>
        <taxon>Bacteria</taxon>
        <taxon>Pseudomonadati</taxon>
        <taxon>Pseudomonadota</taxon>
        <taxon>Alphaproteobacteria</taxon>
        <taxon>Hyphomicrobiales</taxon>
        <taxon>Rhizobiaceae</taxon>
        <taxon>Sinorhizobium/Ensifer group</taxon>
        <taxon>Ensifer</taxon>
    </lineage>
</organism>
<reference evidence="2" key="1">
    <citation type="submission" date="2015-07" db="EMBL/GenBank/DDBJ databases">
        <title>Whole genome sequence of an Ensifer adhaerens strain isolated from a cave pool in the Wind Cave National Park.</title>
        <authorList>
            <person name="Eng W.W.H."/>
            <person name="Gan H.M."/>
            <person name="Barton H.A."/>
            <person name="Savka M.A."/>
        </authorList>
    </citation>
    <scope>NUCLEOTIDE SEQUENCE [LARGE SCALE GENOMIC DNA]</scope>
    <source>
        <strain evidence="2">SD006</strain>
    </source>
</reference>
<dbReference type="PATRIC" id="fig|106592.7.peg.2221"/>
<dbReference type="PANTHER" id="PTHR13696">
    <property type="entry name" value="P-LOOP CONTAINING NUCLEOSIDE TRIPHOSPHATE HYDROLASE"/>
    <property type="match status" value="1"/>
</dbReference>
<dbReference type="PANTHER" id="PTHR13696:SF96">
    <property type="entry name" value="COBQ_COBB_MIND_PARA NUCLEOTIDE BINDING DOMAIN-CONTAINING PROTEIN"/>
    <property type="match status" value="1"/>
</dbReference>
<name>A0A0L8BLW4_ENSAD</name>